<dbReference type="OrthoDB" id="4766028at2759"/>
<feature type="signal peptide" evidence="1">
    <location>
        <begin position="1"/>
        <end position="22"/>
    </location>
</feature>
<evidence type="ECO:0000313" key="2">
    <source>
        <dbReference type="EMBL" id="UNI23259.1"/>
    </source>
</evidence>
<reference evidence="2" key="1">
    <citation type="submission" date="2021-11" db="EMBL/GenBank/DDBJ databases">
        <title>Purpureocillium_takamizusanense_genome.</title>
        <authorList>
            <person name="Nguyen N.-H."/>
        </authorList>
    </citation>
    <scope>NUCLEOTIDE SEQUENCE</scope>
    <source>
        <strain evidence="2">PT3</strain>
    </source>
</reference>
<keyword evidence="3" id="KW-1185">Reference proteome</keyword>
<protein>
    <submittedName>
        <fullName evidence="2">Uncharacterized protein</fullName>
    </submittedName>
</protein>
<dbReference type="RefSeq" id="XP_047846740.1">
    <property type="nucleotide sequence ID" value="XM_047990731.1"/>
</dbReference>
<evidence type="ECO:0000313" key="3">
    <source>
        <dbReference type="Proteomes" id="UP000829364"/>
    </source>
</evidence>
<evidence type="ECO:0000256" key="1">
    <source>
        <dbReference type="SAM" id="SignalP"/>
    </source>
</evidence>
<keyword evidence="1" id="KW-0732">Signal</keyword>
<dbReference type="AlphaFoldDB" id="A0A9Q8QLE0"/>
<proteinExistence type="predicted"/>
<gene>
    <name evidence="2" type="ORF">JDV02_009091</name>
</gene>
<name>A0A9Q8QLE0_9HYPO</name>
<dbReference type="Proteomes" id="UP000829364">
    <property type="component" value="Chromosome 9"/>
</dbReference>
<accession>A0A9Q8QLE0</accession>
<feature type="chain" id="PRO_5040135552" evidence="1">
    <location>
        <begin position="23"/>
        <end position="230"/>
    </location>
</feature>
<organism evidence="2 3">
    <name type="scientific">Purpureocillium takamizusanense</name>
    <dbReference type="NCBI Taxonomy" id="2060973"/>
    <lineage>
        <taxon>Eukaryota</taxon>
        <taxon>Fungi</taxon>
        <taxon>Dikarya</taxon>
        <taxon>Ascomycota</taxon>
        <taxon>Pezizomycotina</taxon>
        <taxon>Sordariomycetes</taxon>
        <taxon>Hypocreomycetidae</taxon>
        <taxon>Hypocreales</taxon>
        <taxon>Ophiocordycipitaceae</taxon>
        <taxon>Purpureocillium</taxon>
    </lineage>
</organism>
<dbReference type="KEGG" id="ptkz:JDV02_009091"/>
<dbReference type="GeneID" id="72071036"/>
<sequence length="230" mass="24735">MRSQHWLKALYLATLGATKIAAMTHGEYDDYLGKVIRYHQLAEGVYTGVPADEWDDQVHRRSDEVWDLGELVRRGGGSDDDDATVVDLETRDLGGIGEKCTEVVTCAAVHGNKTIKAAYEAWLAAVEKAKPACTSLLEFLDRPFWATWFGVAIAGIISAHVNSASLNSCSALKSPLGTDAEVVRNVVAHAVAAHTDATDMSITVHGPSGEWTISIASTGAEMKPVPACRR</sequence>
<dbReference type="EMBL" id="CP086362">
    <property type="protein sequence ID" value="UNI23259.1"/>
    <property type="molecule type" value="Genomic_DNA"/>
</dbReference>